<dbReference type="AlphaFoldDB" id="A0A2U3N6N2"/>
<name>A0A2U3N6N2_9MYCO</name>
<dbReference type="EMBL" id="FTRV01000009">
    <property type="protein sequence ID" value="SPM27172.1"/>
    <property type="molecule type" value="Genomic_DNA"/>
</dbReference>
<evidence type="ECO:0000313" key="1">
    <source>
        <dbReference type="EMBL" id="SPM27172.1"/>
    </source>
</evidence>
<dbReference type="STRING" id="1841859.GCA_900157385_00643"/>
<keyword evidence="2" id="KW-1185">Reference proteome</keyword>
<reference evidence="1 2" key="1">
    <citation type="submission" date="2017-01" db="EMBL/GenBank/DDBJ databases">
        <authorList>
            <consortium name="Urmite Genomes"/>
        </authorList>
    </citation>
    <scope>NUCLEOTIDE SEQUENCE [LARGE SCALE GENOMIC DNA]</scope>
    <source>
        <strain evidence="1 2">AB308</strain>
    </source>
</reference>
<evidence type="ECO:0000313" key="2">
    <source>
        <dbReference type="Proteomes" id="UP000241595"/>
    </source>
</evidence>
<protein>
    <submittedName>
        <fullName evidence="1">Uncharacterized protein</fullName>
    </submittedName>
</protein>
<feature type="non-terminal residue" evidence="1">
    <location>
        <position position="1"/>
    </location>
</feature>
<accession>A0A2U3N6N2</accession>
<proteinExistence type="predicted"/>
<sequence>LTGNHPFRHYQHTAYNRNNPVPCSWQTRGPITLAGDIEHAWRNWQHRQAFSQVNTDLRKGLGGSIVMTRATEAKQTWVLYWARERTLVICQRANDWDPNNERDVAYALKVIGGEIPLDGWITLARSLLDELKL</sequence>
<organism evidence="1 2">
    <name type="scientific">Mycobacterium terramassiliense</name>
    <dbReference type="NCBI Taxonomy" id="1841859"/>
    <lineage>
        <taxon>Bacteria</taxon>
        <taxon>Bacillati</taxon>
        <taxon>Actinomycetota</taxon>
        <taxon>Actinomycetes</taxon>
        <taxon>Mycobacteriales</taxon>
        <taxon>Mycobacteriaceae</taxon>
        <taxon>Mycobacterium</taxon>
    </lineage>
</organism>
<gene>
    <name evidence="1" type="ORF">MTAB308_647</name>
</gene>
<dbReference type="Proteomes" id="UP000241595">
    <property type="component" value="Unassembled WGS sequence"/>
</dbReference>